<feature type="transmembrane region" description="Helical" evidence="1">
    <location>
        <begin position="75"/>
        <end position="93"/>
    </location>
</feature>
<feature type="transmembrane region" description="Helical" evidence="1">
    <location>
        <begin position="44"/>
        <end position="63"/>
    </location>
</feature>
<keyword evidence="3" id="KW-1185">Reference proteome</keyword>
<evidence type="ECO:0000256" key="1">
    <source>
        <dbReference type="SAM" id="Phobius"/>
    </source>
</evidence>
<keyword evidence="1" id="KW-0472">Membrane</keyword>
<dbReference type="Proteomes" id="UP000766570">
    <property type="component" value="Unassembled WGS sequence"/>
</dbReference>
<gene>
    <name evidence="2" type="ORF">JOF46_003730</name>
</gene>
<dbReference type="RefSeq" id="WP_209910000.1">
    <property type="nucleotide sequence ID" value="NZ_BAAAMI010000016.1"/>
</dbReference>
<keyword evidence="1" id="KW-0812">Transmembrane</keyword>
<protein>
    <submittedName>
        <fullName evidence="2">Uncharacterized protein</fullName>
    </submittedName>
</protein>
<feature type="transmembrane region" description="Helical" evidence="1">
    <location>
        <begin position="171"/>
        <end position="187"/>
    </location>
</feature>
<organism evidence="2 3">
    <name type="scientific">Paeniglutamicibacter psychrophenolicus</name>
    <dbReference type="NCBI Taxonomy" id="257454"/>
    <lineage>
        <taxon>Bacteria</taxon>
        <taxon>Bacillati</taxon>
        <taxon>Actinomycetota</taxon>
        <taxon>Actinomycetes</taxon>
        <taxon>Micrococcales</taxon>
        <taxon>Micrococcaceae</taxon>
        <taxon>Paeniglutamicibacter</taxon>
    </lineage>
</organism>
<sequence>MDLASGVFLIGSPVFCVAGVVAGFVDAFLVGAVVSPAKVEPVEVLVSAAEGLVAPTAGFAASFSKAAVAAFERPVLWAVGLVVDFSAGLAAALEDLVGFTVVGDVAPETAGFAAVAGRGVGAGLESAGAFGLTALDVEAVPVFFGAGLFATLLVLDGNLATVVVVWLRSTVSLPPVLFAFAVIFLLLPS</sequence>
<proteinExistence type="predicted"/>
<feature type="transmembrane region" description="Helical" evidence="1">
    <location>
        <begin position="7"/>
        <end position="32"/>
    </location>
</feature>
<accession>A0ABS4WIN8</accession>
<evidence type="ECO:0000313" key="3">
    <source>
        <dbReference type="Proteomes" id="UP000766570"/>
    </source>
</evidence>
<evidence type="ECO:0000313" key="2">
    <source>
        <dbReference type="EMBL" id="MBP2375818.1"/>
    </source>
</evidence>
<dbReference type="EMBL" id="JAGIOE010000001">
    <property type="protein sequence ID" value="MBP2375818.1"/>
    <property type="molecule type" value="Genomic_DNA"/>
</dbReference>
<feature type="transmembrane region" description="Helical" evidence="1">
    <location>
        <begin position="142"/>
        <end position="164"/>
    </location>
</feature>
<name>A0ABS4WIN8_9MICC</name>
<keyword evidence="1" id="KW-1133">Transmembrane helix</keyword>
<reference evidence="2 3" key="1">
    <citation type="submission" date="2021-03" db="EMBL/GenBank/DDBJ databases">
        <title>Sequencing the genomes of 1000 actinobacteria strains.</title>
        <authorList>
            <person name="Klenk H.-P."/>
        </authorList>
    </citation>
    <scope>NUCLEOTIDE SEQUENCE [LARGE SCALE GENOMIC DNA]</scope>
    <source>
        <strain evidence="2 3">DSM 15454</strain>
    </source>
</reference>
<comment type="caution">
    <text evidence="2">The sequence shown here is derived from an EMBL/GenBank/DDBJ whole genome shotgun (WGS) entry which is preliminary data.</text>
</comment>